<reference evidence="8" key="1">
    <citation type="submission" date="2021-01" db="EMBL/GenBank/DDBJ databases">
        <authorList>
            <person name="Corre E."/>
            <person name="Pelletier E."/>
            <person name="Niang G."/>
            <person name="Scheremetjew M."/>
            <person name="Finn R."/>
            <person name="Kale V."/>
            <person name="Holt S."/>
            <person name="Cochrane G."/>
            <person name="Meng A."/>
            <person name="Brown T."/>
            <person name="Cohen L."/>
        </authorList>
    </citation>
    <scope>NUCLEOTIDE SEQUENCE</scope>
    <source>
        <strain evidence="8">CCMP2058</strain>
    </source>
</reference>
<evidence type="ECO:0000256" key="4">
    <source>
        <dbReference type="ARBA" id="ARBA00022491"/>
    </source>
</evidence>
<dbReference type="PROSITE" id="PS00910">
    <property type="entry name" value="UPF0029"/>
    <property type="match status" value="1"/>
</dbReference>
<dbReference type="EMBL" id="HBEM01029509">
    <property type="protein sequence ID" value="CAD8461159.1"/>
    <property type="molecule type" value="Transcribed_RNA"/>
</dbReference>
<dbReference type="SUPFAM" id="SSF54211">
    <property type="entry name" value="Ribosomal protein S5 domain 2-like"/>
    <property type="match status" value="1"/>
</dbReference>
<accession>A0A7S0DP79</accession>
<evidence type="ECO:0000256" key="3">
    <source>
        <dbReference type="ARBA" id="ARBA00022490"/>
    </source>
</evidence>
<dbReference type="PANTHER" id="PTHR16301:SF25">
    <property type="entry name" value="PROTEIN IMPACT"/>
    <property type="match status" value="1"/>
</dbReference>
<evidence type="ECO:0000256" key="1">
    <source>
        <dbReference type="ARBA" id="ARBA00004496"/>
    </source>
</evidence>
<evidence type="ECO:0000256" key="2">
    <source>
        <dbReference type="ARBA" id="ARBA00007665"/>
    </source>
</evidence>
<feature type="domain" description="RWD" evidence="7">
    <location>
        <begin position="62"/>
        <end position="162"/>
    </location>
</feature>
<dbReference type="AlphaFoldDB" id="A0A7S0DP79"/>
<dbReference type="InterPro" id="IPR020568">
    <property type="entry name" value="Ribosomal_Su5_D2-typ_SF"/>
</dbReference>
<dbReference type="Pfam" id="PF05773">
    <property type="entry name" value="RWD"/>
    <property type="match status" value="1"/>
</dbReference>
<keyword evidence="3" id="KW-0963">Cytoplasm</keyword>
<dbReference type="InterPro" id="IPR036956">
    <property type="entry name" value="Impact_N_sf"/>
</dbReference>
<dbReference type="CDD" id="cd23821">
    <property type="entry name" value="RWD_IMPACT"/>
    <property type="match status" value="1"/>
</dbReference>
<dbReference type="Gene3D" id="3.30.230.30">
    <property type="entry name" value="Impact, N-terminal domain"/>
    <property type="match status" value="1"/>
</dbReference>
<dbReference type="InterPro" id="IPR001498">
    <property type="entry name" value="Impact_N"/>
</dbReference>
<dbReference type="InterPro" id="IPR016135">
    <property type="entry name" value="UBQ-conjugating_enzyme/RWD"/>
</dbReference>
<dbReference type="GO" id="GO:0005737">
    <property type="term" value="C:cytoplasm"/>
    <property type="evidence" value="ECO:0007669"/>
    <property type="project" value="UniProtKB-SubCell"/>
</dbReference>
<evidence type="ECO:0000256" key="6">
    <source>
        <dbReference type="ARBA" id="ARBA00023016"/>
    </source>
</evidence>
<dbReference type="GO" id="GO:0006446">
    <property type="term" value="P:regulation of translational initiation"/>
    <property type="evidence" value="ECO:0007669"/>
    <property type="project" value="TreeGrafter"/>
</dbReference>
<dbReference type="SMART" id="SM00591">
    <property type="entry name" value="RWD"/>
    <property type="match status" value="1"/>
</dbReference>
<protein>
    <recommendedName>
        <fullName evidence="7">RWD domain-containing protein</fullName>
    </recommendedName>
</protein>
<dbReference type="PANTHER" id="PTHR16301">
    <property type="entry name" value="IMPACT-RELATED"/>
    <property type="match status" value="1"/>
</dbReference>
<evidence type="ECO:0000259" key="7">
    <source>
        <dbReference type="PROSITE" id="PS50908"/>
    </source>
</evidence>
<dbReference type="InterPro" id="IPR006575">
    <property type="entry name" value="RWD_dom"/>
</dbReference>
<dbReference type="Gene3D" id="3.10.110.10">
    <property type="entry name" value="Ubiquitin Conjugating Enzyme"/>
    <property type="match status" value="1"/>
</dbReference>
<proteinExistence type="inferred from homology"/>
<gene>
    <name evidence="8" type="ORF">LAMO00422_LOCUS20117</name>
</gene>
<organism evidence="8">
    <name type="scientific">Amorphochlora amoebiformis</name>
    <dbReference type="NCBI Taxonomy" id="1561963"/>
    <lineage>
        <taxon>Eukaryota</taxon>
        <taxon>Sar</taxon>
        <taxon>Rhizaria</taxon>
        <taxon>Cercozoa</taxon>
        <taxon>Chlorarachniophyceae</taxon>
        <taxon>Amorphochlora</taxon>
    </lineage>
</organism>
<dbReference type="InterPro" id="IPR059181">
    <property type="entry name" value="RWDD2A-B_C"/>
</dbReference>
<dbReference type="CDD" id="cd24163">
    <property type="entry name" value="RWDD2_C"/>
    <property type="match status" value="1"/>
</dbReference>
<comment type="subcellular location">
    <subcellularLocation>
        <location evidence="1">Cytoplasm</location>
    </subcellularLocation>
</comment>
<keyword evidence="5" id="KW-0810">Translation regulation</keyword>
<evidence type="ECO:0000313" key="8">
    <source>
        <dbReference type="EMBL" id="CAD8461159.1"/>
    </source>
</evidence>
<name>A0A7S0DP79_9EUKA</name>
<dbReference type="PROSITE" id="PS50908">
    <property type="entry name" value="RWD"/>
    <property type="match status" value="1"/>
</dbReference>
<comment type="similarity">
    <text evidence="2">Belongs to the IMPACT family.</text>
</comment>
<dbReference type="Pfam" id="PF01205">
    <property type="entry name" value="Impact_N"/>
    <property type="match status" value="1"/>
</dbReference>
<keyword evidence="4" id="KW-0678">Repressor</keyword>
<dbReference type="InterPro" id="IPR020569">
    <property type="entry name" value="UPF0029_Impact_CS"/>
</dbReference>
<evidence type="ECO:0000256" key="5">
    <source>
        <dbReference type="ARBA" id="ARBA00022845"/>
    </source>
</evidence>
<sequence length="468" mass="52225">MPRWRKKEIPPGRTGAAGVKRNSNVVLGRDNFRFDSAHGTGKPDTATIKDREMDENHQAAEDEVEALKSIYGDENVLALGDGKVKILIQNDVEGRGALNLTVEFHDHYPSLRAPGFSLYADWPSEVESKRAHKKLLQIFDEEQGSPILYSWVEWLAENIRPPPAIHISNFTEAVSRSFEEIKSKSSKNERVILGRRVIYSHHIIAQSKRTTVKNLAEENELGGLSKIGWPGAIIVEGEESKVQAYVDALKKLRWKHLAVRGEEIVKGSPGQSLDSLRAFPKSFKELKEDQMHEFASECKSAGLETLFLTFIKKKGSATSSDKSKKLSSVTDDCQKWVTGETLVDRKSVFQAHVMRVESREEVRAAMDKLLTKKKIAKATHNISAFRFQGATGIVKDCDDDGEAAAGGRLLHMMDLSNVEGVLVVVSRWYGGILLGPDRFRHINNVARQLLEAEGYIRGKRGAGSKKKK</sequence>
<dbReference type="InterPro" id="IPR023582">
    <property type="entry name" value="Impact"/>
</dbReference>
<dbReference type="SUPFAM" id="SSF54495">
    <property type="entry name" value="UBC-like"/>
    <property type="match status" value="1"/>
</dbReference>
<keyword evidence="6" id="KW-0346">Stress response</keyword>